<proteinExistence type="predicted"/>
<dbReference type="Proteomes" id="UP000244906">
    <property type="component" value="Unassembled WGS sequence"/>
</dbReference>
<feature type="transmembrane region" description="Helical" evidence="2">
    <location>
        <begin position="164"/>
        <end position="181"/>
    </location>
</feature>
<feature type="transmembrane region" description="Helical" evidence="2">
    <location>
        <begin position="307"/>
        <end position="327"/>
    </location>
</feature>
<sequence length="645" mass="72273">MKSLVVIGQKLAAWSGFPLLLLLIMLGIYLPTLNGNLAADDLAMVHLVQQSDASFSDKINNMYNFTADKTVWMEYGNLPWWSDDQLKINFWRPLSAATLWVDYTFWPNQPVLTHIHSTLWFLLMLLAGWMLYKELLPRKLAALALILLALDVSLRIPVSWIANRNALISAAFGLFAVYSHIQWRRKQGNRWLIGSLILLTLSLLGGESGITVWIYLFAYALSLDPQYRRLRAFAALIPATAIIIGWRLLYTQLGYGVAETPLYTDPGADLIAFVWLLVERAPYLLFGQLTGIDPLYYKLLSPEWKQLGSIILLVPLVGLLLLAFRLFKHSPKAQFFLLATMGATVPVTANGLVSGRLLAFVTPAAMGLLALFLHWALTEKGWGKKLVAWPLLICNLPMALATLILLNFYVTVNVEHQVKLVRQLASQAAGPSESQSEPQLGSEVGNQLKNNQRVILLNPSSPYQFLFVPLHSEYFKSYAPLSLRSLLPGHQNLKLQRKAENQLTITGDNQPLVMYHGDKLPTNSNLHPLHGKKMFTDTFRDSPIPDGFTRELSDLKITYQKALSSGLNGQQLDGIEVKLLRDQSEFSWVYWDWQSKKYLTLKLPEIGQTLLINGPFSSKTKVESPVKPPTKPGAADAANTIEEGV</sequence>
<evidence type="ECO:0000313" key="4">
    <source>
        <dbReference type="Proteomes" id="UP000244906"/>
    </source>
</evidence>
<evidence type="ECO:0008006" key="5">
    <source>
        <dbReference type="Google" id="ProtNLM"/>
    </source>
</evidence>
<feature type="transmembrane region" description="Helical" evidence="2">
    <location>
        <begin position="358"/>
        <end position="377"/>
    </location>
</feature>
<feature type="transmembrane region" description="Helical" evidence="2">
    <location>
        <begin position="270"/>
        <end position="287"/>
    </location>
</feature>
<name>A0A2V1GTH7_9GAMM</name>
<dbReference type="AlphaFoldDB" id="A0A2V1GTH7"/>
<protein>
    <recommendedName>
        <fullName evidence="5">Glycosyltransferase RgtA/B/C/D-like domain-containing protein</fullName>
    </recommendedName>
</protein>
<feature type="transmembrane region" description="Helical" evidence="2">
    <location>
        <begin position="12"/>
        <end position="30"/>
    </location>
</feature>
<comment type="caution">
    <text evidence="3">The sequence shown here is derived from an EMBL/GenBank/DDBJ whole genome shotgun (WGS) entry which is preliminary data.</text>
</comment>
<evidence type="ECO:0000256" key="2">
    <source>
        <dbReference type="SAM" id="Phobius"/>
    </source>
</evidence>
<organism evidence="3 4">
    <name type="scientific">Pelagibaculum spongiae</name>
    <dbReference type="NCBI Taxonomy" id="2080658"/>
    <lineage>
        <taxon>Bacteria</taxon>
        <taxon>Pseudomonadati</taxon>
        <taxon>Pseudomonadota</taxon>
        <taxon>Gammaproteobacteria</taxon>
        <taxon>Oceanospirillales</taxon>
        <taxon>Pelagibaculum</taxon>
    </lineage>
</organism>
<dbReference type="EMBL" id="QDDL01000004">
    <property type="protein sequence ID" value="PVZ68908.1"/>
    <property type="molecule type" value="Genomic_DNA"/>
</dbReference>
<keyword evidence="2" id="KW-0472">Membrane</keyword>
<keyword evidence="4" id="KW-1185">Reference proteome</keyword>
<reference evidence="3 4" key="1">
    <citation type="submission" date="2018-04" db="EMBL/GenBank/DDBJ databases">
        <title>Thalassorhabdus spongiae gen. nov., sp. nov., isolated from a marine sponge in South-West Iceland.</title>
        <authorList>
            <person name="Knobloch S."/>
            <person name="Daussin A."/>
            <person name="Johannsson R."/>
            <person name="Marteinsson V.T."/>
        </authorList>
    </citation>
    <scope>NUCLEOTIDE SEQUENCE [LARGE SCALE GENOMIC DNA]</scope>
    <source>
        <strain evidence="3 4">Hp12</strain>
    </source>
</reference>
<evidence type="ECO:0000313" key="3">
    <source>
        <dbReference type="EMBL" id="PVZ68908.1"/>
    </source>
</evidence>
<feature type="region of interest" description="Disordered" evidence="1">
    <location>
        <begin position="618"/>
        <end position="645"/>
    </location>
</feature>
<feature type="transmembrane region" description="Helical" evidence="2">
    <location>
        <begin position="139"/>
        <end position="158"/>
    </location>
</feature>
<evidence type="ECO:0000256" key="1">
    <source>
        <dbReference type="SAM" id="MobiDB-lite"/>
    </source>
</evidence>
<keyword evidence="2" id="KW-0812">Transmembrane</keyword>
<dbReference type="RefSeq" id="WP_116687293.1">
    <property type="nucleotide sequence ID" value="NZ_CAWNYD010000004.1"/>
</dbReference>
<dbReference type="OrthoDB" id="7053422at2"/>
<feature type="transmembrane region" description="Helical" evidence="2">
    <location>
        <begin position="111"/>
        <end position="132"/>
    </location>
</feature>
<feature type="transmembrane region" description="Helical" evidence="2">
    <location>
        <begin position="230"/>
        <end position="249"/>
    </location>
</feature>
<gene>
    <name evidence="3" type="ORF">DC094_11690</name>
</gene>
<feature type="transmembrane region" description="Helical" evidence="2">
    <location>
        <begin position="389"/>
        <end position="410"/>
    </location>
</feature>
<accession>A0A2V1GTH7</accession>
<feature type="transmembrane region" description="Helical" evidence="2">
    <location>
        <begin position="193"/>
        <end position="218"/>
    </location>
</feature>
<keyword evidence="2" id="KW-1133">Transmembrane helix</keyword>